<gene>
    <name evidence="2" type="ORF">BAOM_1382</name>
</gene>
<accession>A0A3Q9RLH3</accession>
<dbReference type="EMBL" id="CP026095">
    <property type="protein sequence ID" value="AZV41992.1"/>
    <property type="molecule type" value="Genomic_DNA"/>
</dbReference>
<organism evidence="2 3">
    <name type="scientific">Peribacillus asahii</name>
    <dbReference type="NCBI Taxonomy" id="228899"/>
    <lineage>
        <taxon>Bacteria</taxon>
        <taxon>Bacillati</taxon>
        <taxon>Bacillota</taxon>
        <taxon>Bacilli</taxon>
        <taxon>Bacillales</taxon>
        <taxon>Bacillaceae</taxon>
        <taxon>Peribacillus</taxon>
    </lineage>
</organism>
<dbReference type="Pfam" id="PF02698">
    <property type="entry name" value="DUF218"/>
    <property type="match status" value="1"/>
</dbReference>
<dbReference type="InterPro" id="IPR051599">
    <property type="entry name" value="Cell_Envelope_Assoc"/>
</dbReference>
<dbReference type="CDD" id="cd06259">
    <property type="entry name" value="YdcF-like"/>
    <property type="match status" value="1"/>
</dbReference>
<dbReference type="InterPro" id="IPR003848">
    <property type="entry name" value="DUF218"/>
</dbReference>
<protein>
    <recommendedName>
        <fullName evidence="1">DUF218 domain-containing protein</fullName>
    </recommendedName>
</protein>
<dbReference type="RefSeq" id="WP_127759567.1">
    <property type="nucleotide sequence ID" value="NZ_CP026095.1"/>
</dbReference>
<dbReference type="GO" id="GO:0000270">
    <property type="term" value="P:peptidoglycan metabolic process"/>
    <property type="evidence" value="ECO:0007669"/>
    <property type="project" value="TreeGrafter"/>
</dbReference>
<proteinExistence type="predicted"/>
<dbReference type="KEGG" id="pasa:BAOM_1382"/>
<dbReference type="OrthoDB" id="9782395at2"/>
<evidence type="ECO:0000313" key="3">
    <source>
        <dbReference type="Proteomes" id="UP000283095"/>
    </source>
</evidence>
<dbReference type="GO" id="GO:0043164">
    <property type="term" value="P:Gram-negative-bacterium-type cell wall biogenesis"/>
    <property type="evidence" value="ECO:0007669"/>
    <property type="project" value="TreeGrafter"/>
</dbReference>
<dbReference type="AlphaFoldDB" id="A0A3Q9RLH3"/>
<dbReference type="InterPro" id="IPR014729">
    <property type="entry name" value="Rossmann-like_a/b/a_fold"/>
</dbReference>
<reference evidence="2 3" key="1">
    <citation type="submission" date="2018-01" db="EMBL/GenBank/DDBJ databases">
        <title>Bacillus asahii Genome sequencing and assembly.</title>
        <authorList>
            <person name="Jiang H."/>
            <person name="Feng Y."/>
            <person name="Zhao F."/>
            <person name="Lin X."/>
        </authorList>
    </citation>
    <scope>NUCLEOTIDE SEQUENCE [LARGE SCALE GENOMIC DNA]</scope>
    <source>
        <strain evidence="2 3">OM18</strain>
    </source>
</reference>
<dbReference type="GO" id="GO:0005886">
    <property type="term" value="C:plasma membrane"/>
    <property type="evidence" value="ECO:0007669"/>
    <property type="project" value="TreeGrafter"/>
</dbReference>
<name>A0A3Q9RLH3_9BACI</name>
<dbReference type="Proteomes" id="UP000283095">
    <property type="component" value="Chromosome"/>
</dbReference>
<evidence type="ECO:0000313" key="2">
    <source>
        <dbReference type="EMBL" id="AZV41992.1"/>
    </source>
</evidence>
<dbReference type="Gene3D" id="3.40.50.620">
    <property type="entry name" value="HUPs"/>
    <property type="match status" value="1"/>
</dbReference>
<dbReference type="PANTHER" id="PTHR30336:SF4">
    <property type="entry name" value="ENVELOPE BIOGENESIS FACTOR ELYC"/>
    <property type="match status" value="1"/>
</dbReference>
<dbReference type="PANTHER" id="PTHR30336">
    <property type="entry name" value="INNER MEMBRANE PROTEIN, PROBABLE PERMEASE"/>
    <property type="match status" value="1"/>
</dbReference>
<evidence type="ECO:0000259" key="1">
    <source>
        <dbReference type="Pfam" id="PF02698"/>
    </source>
</evidence>
<feature type="domain" description="DUF218" evidence="1">
    <location>
        <begin position="40"/>
        <end position="180"/>
    </location>
</feature>
<sequence>MRKKITVSVLSIVGLGVLYVAFLQLKIYQHSHQEIPKNVDYVIVLGARVKGTVPSLSLQYRIDAAAAYLLENKKTIAIVSGGQGEGEDISEAEAMRRELVRKGVEESRIILEDQSTSTYENITFSKKLIPSGSETGLIVSNDFHLYRASMIAKREELQVTGIPAKTPEIVLVKSYVREYLAITKYYITRI</sequence>